<dbReference type="Proteomes" id="UP000029585">
    <property type="component" value="Unassembled WGS sequence"/>
</dbReference>
<dbReference type="Gene3D" id="3.30.565.10">
    <property type="entry name" value="Histidine kinase-like ATPase, C-terminal domain"/>
    <property type="match status" value="1"/>
</dbReference>
<dbReference type="GO" id="GO:0000160">
    <property type="term" value="P:phosphorelay signal transduction system"/>
    <property type="evidence" value="ECO:0007669"/>
    <property type="project" value="UniProtKB-KW"/>
</dbReference>
<dbReference type="PRINTS" id="PR00344">
    <property type="entry name" value="BCTRLSENSOR"/>
</dbReference>
<dbReference type="SMART" id="SM00387">
    <property type="entry name" value="HATPase_c"/>
    <property type="match status" value="1"/>
</dbReference>
<evidence type="ECO:0000256" key="1">
    <source>
        <dbReference type="ARBA" id="ARBA00000085"/>
    </source>
</evidence>
<reference evidence="6 7" key="1">
    <citation type="submission" date="2011-08" db="EMBL/GenBank/DDBJ databases">
        <title>The Genome Sequence of Clostridium orbiscindens 1_3_50AFAA.</title>
        <authorList>
            <consortium name="The Broad Institute Genome Sequencing Platform"/>
            <person name="Earl A."/>
            <person name="Ward D."/>
            <person name="Feldgarden M."/>
            <person name="Gevers D."/>
            <person name="Daigneault M."/>
            <person name="Strauss J."/>
            <person name="Allen-Vercoe E."/>
            <person name="Young S.K."/>
            <person name="Zeng Q."/>
            <person name="Gargeya S."/>
            <person name="Fitzgerald M."/>
            <person name="Haas B."/>
            <person name="Abouelleil A."/>
            <person name="Alvarado L."/>
            <person name="Arachchi H.M."/>
            <person name="Berlin A."/>
            <person name="Brown A."/>
            <person name="Chapman S.B."/>
            <person name="Chen Z."/>
            <person name="Dunbar C."/>
            <person name="Freedman E."/>
            <person name="Gearin G."/>
            <person name="Gellesch M."/>
            <person name="Goldberg J."/>
            <person name="Griggs A."/>
            <person name="Gujja S."/>
            <person name="Heiman D."/>
            <person name="Howarth C."/>
            <person name="Larson L."/>
            <person name="Lui A."/>
            <person name="MacDonald P.J.P."/>
            <person name="Montmayeur A."/>
            <person name="Murphy C."/>
            <person name="Neiman D."/>
            <person name="Pearson M."/>
            <person name="Priest M."/>
            <person name="Roberts A."/>
            <person name="Saif S."/>
            <person name="Shea T."/>
            <person name="Shenoy N."/>
            <person name="Sisk P."/>
            <person name="Stolte C."/>
            <person name="Sykes S."/>
            <person name="Wortman J."/>
            <person name="Nusbaum C."/>
            <person name="Birren B."/>
        </authorList>
    </citation>
    <scope>NUCLEOTIDE SEQUENCE [LARGE SCALE GENOMIC DNA]</scope>
    <source>
        <strain evidence="6 7">1_3_50AFAA</strain>
    </source>
</reference>
<dbReference type="PANTHER" id="PTHR43065">
    <property type="entry name" value="SENSOR HISTIDINE KINASE"/>
    <property type="match status" value="1"/>
</dbReference>
<dbReference type="InterPro" id="IPR003594">
    <property type="entry name" value="HATPase_dom"/>
</dbReference>
<evidence type="ECO:0000256" key="3">
    <source>
        <dbReference type="ARBA" id="ARBA00022777"/>
    </source>
</evidence>
<dbReference type="InterPro" id="IPR004358">
    <property type="entry name" value="Sig_transdc_His_kin-like_C"/>
</dbReference>
<proteinExistence type="predicted"/>
<dbReference type="InterPro" id="IPR036890">
    <property type="entry name" value="HATPase_C_sf"/>
</dbReference>
<keyword evidence="7" id="KW-1185">Reference proteome</keyword>
<evidence type="ECO:0000259" key="5">
    <source>
        <dbReference type="PROSITE" id="PS50109"/>
    </source>
</evidence>
<gene>
    <name evidence="6" type="ORF">HMPREF9460_02324</name>
</gene>
<dbReference type="PROSITE" id="PS50109">
    <property type="entry name" value="HIS_KIN"/>
    <property type="match status" value="1"/>
</dbReference>
<keyword evidence="3" id="KW-0808">Transferase</keyword>
<dbReference type="eggNOG" id="COG4585">
    <property type="taxonomic scope" value="Bacteria"/>
</dbReference>
<dbReference type="Pfam" id="PF02518">
    <property type="entry name" value="HATPase_c"/>
    <property type="match status" value="1"/>
</dbReference>
<dbReference type="EMBL" id="ADLO01000068">
    <property type="protein sequence ID" value="KGF55038.1"/>
    <property type="molecule type" value="Genomic_DNA"/>
</dbReference>
<comment type="catalytic activity">
    <reaction evidence="1">
        <text>ATP + protein L-histidine = ADP + protein N-phospho-L-histidine.</text>
        <dbReference type="EC" id="2.7.13.3"/>
    </reaction>
</comment>
<dbReference type="GO" id="GO:0004673">
    <property type="term" value="F:protein histidine kinase activity"/>
    <property type="evidence" value="ECO:0007669"/>
    <property type="project" value="UniProtKB-EC"/>
</dbReference>
<accession>A0A096B6J7</accession>
<feature type="domain" description="Histidine kinase" evidence="5">
    <location>
        <begin position="1"/>
        <end position="104"/>
    </location>
</feature>
<dbReference type="PATRIC" id="fig|742738.3.peg.2392"/>
<evidence type="ECO:0000313" key="6">
    <source>
        <dbReference type="EMBL" id="KGF55038.1"/>
    </source>
</evidence>
<protein>
    <recommendedName>
        <fullName evidence="2">histidine kinase</fullName>
        <ecNumber evidence="2">2.7.13.3</ecNumber>
    </recommendedName>
</protein>
<dbReference type="HOGENOM" id="CLU_125323_0_0_9"/>
<keyword evidence="3" id="KW-0418">Kinase</keyword>
<dbReference type="AlphaFoldDB" id="A0A096B6J7"/>
<organism evidence="6 7">
    <name type="scientific">Flavonifractor plautii 1_3_50AFAA</name>
    <dbReference type="NCBI Taxonomy" id="742738"/>
    <lineage>
        <taxon>Bacteria</taxon>
        <taxon>Bacillati</taxon>
        <taxon>Bacillota</taxon>
        <taxon>Clostridia</taxon>
        <taxon>Eubacteriales</taxon>
        <taxon>Oscillospiraceae</taxon>
        <taxon>Flavonifractor</taxon>
    </lineage>
</organism>
<keyword evidence="4" id="KW-0902">Two-component regulatory system</keyword>
<evidence type="ECO:0000256" key="2">
    <source>
        <dbReference type="ARBA" id="ARBA00012438"/>
    </source>
</evidence>
<evidence type="ECO:0000256" key="4">
    <source>
        <dbReference type="ARBA" id="ARBA00023012"/>
    </source>
</evidence>
<dbReference type="SUPFAM" id="SSF55874">
    <property type="entry name" value="ATPase domain of HSP90 chaperone/DNA topoisomerase II/histidine kinase"/>
    <property type="match status" value="1"/>
</dbReference>
<sequence length="183" mass="19804">MKEIALYTLDIAQNSITAQARRLDITLTEEGKTITLSIRDDGTGMAPELLARVSDPFTTTRTTRAMGLGLPLLRLAAEQTGGSLSIESTLGVGTAVTAVFVASHIDCPPVGDMAGTITLLIQGAPELELHYTHRRGDALARLDTEELHALLGPELSLAEPELILWIRDYLQEQEALLQEQKGM</sequence>
<evidence type="ECO:0000313" key="7">
    <source>
        <dbReference type="Proteomes" id="UP000029585"/>
    </source>
</evidence>
<dbReference type="RefSeq" id="WP_044941339.1">
    <property type="nucleotide sequence ID" value="NZ_KN174163.1"/>
</dbReference>
<comment type="caution">
    <text evidence="6">The sequence shown here is derived from an EMBL/GenBank/DDBJ whole genome shotgun (WGS) entry which is preliminary data.</text>
</comment>
<dbReference type="EC" id="2.7.13.3" evidence="2"/>
<name>A0A096B6J7_FLAPL</name>
<dbReference type="InterPro" id="IPR005467">
    <property type="entry name" value="His_kinase_dom"/>
</dbReference>